<dbReference type="EMBL" id="KK198761">
    <property type="protein sequence ID" value="KCW55097.1"/>
    <property type="molecule type" value="Genomic_DNA"/>
</dbReference>
<dbReference type="Gramene" id="KCW55097">
    <property type="protein sequence ID" value="KCW55097"/>
    <property type="gene ID" value="EUGRSUZ_I01056"/>
</dbReference>
<organism evidence="1">
    <name type="scientific">Eucalyptus grandis</name>
    <name type="common">Flooded gum</name>
    <dbReference type="NCBI Taxonomy" id="71139"/>
    <lineage>
        <taxon>Eukaryota</taxon>
        <taxon>Viridiplantae</taxon>
        <taxon>Streptophyta</taxon>
        <taxon>Embryophyta</taxon>
        <taxon>Tracheophyta</taxon>
        <taxon>Spermatophyta</taxon>
        <taxon>Magnoliopsida</taxon>
        <taxon>eudicotyledons</taxon>
        <taxon>Gunneridae</taxon>
        <taxon>Pentapetalae</taxon>
        <taxon>rosids</taxon>
        <taxon>malvids</taxon>
        <taxon>Myrtales</taxon>
        <taxon>Myrtaceae</taxon>
        <taxon>Myrtoideae</taxon>
        <taxon>Eucalypteae</taxon>
        <taxon>Eucalyptus</taxon>
    </lineage>
</organism>
<dbReference type="AlphaFoldDB" id="A0A059AM68"/>
<dbReference type="InParanoid" id="A0A059AM68"/>
<sequence>MNLIIARSGTLSNPIISYKLLWITRFLVSILYSSSRIGTVDILLLCSCSFVWHFMDLAFIHIRFLVEMKSIMSNILNKNKYSPSSNSLLKIL</sequence>
<protein>
    <submittedName>
        <fullName evidence="1">Uncharacterized protein</fullName>
    </submittedName>
</protein>
<accession>A0A059AM68</accession>
<evidence type="ECO:0000313" key="1">
    <source>
        <dbReference type="EMBL" id="KCW55097.1"/>
    </source>
</evidence>
<gene>
    <name evidence="1" type="ORF">EUGRSUZ_I01056</name>
</gene>
<reference evidence="1" key="1">
    <citation type="submission" date="2013-07" db="EMBL/GenBank/DDBJ databases">
        <title>The genome of Eucalyptus grandis.</title>
        <authorList>
            <person name="Schmutz J."/>
            <person name="Hayes R."/>
            <person name="Myburg A."/>
            <person name="Tuskan G."/>
            <person name="Grattapaglia D."/>
            <person name="Rokhsar D.S."/>
        </authorList>
    </citation>
    <scope>NUCLEOTIDE SEQUENCE</scope>
    <source>
        <tissue evidence="1">Leaf extractions</tissue>
    </source>
</reference>
<proteinExistence type="predicted"/>
<name>A0A059AM68_EUCGR</name>